<evidence type="ECO:0000259" key="9">
    <source>
        <dbReference type="PROSITE" id="PS50122"/>
    </source>
</evidence>
<dbReference type="InterPro" id="IPR035965">
    <property type="entry name" value="PAS-like_dom_sf"/>
</dbReference>
<dbReference type="InterPro" id="IPR000673">
    <property type="entry name" value="Sig_transdc_resp-reg_Me-estase"/>
</dbReference>
<proteinExistence type="predicted"/>
<evidence type="ECO:0000313" key="11">
    <source>
        <dbReference type="EMBL" id="ABM04270.1"/>
    </source>
</evidence>
<dbReference type="Pfam" id="PF01339">
    <property type="entry name" value="CheB_methylest"/>
    <property type="match status" value="1"/>
</dbReference>
<feature type="compositionally biased region" description="Polar residues" evidence="7">
    <location>
        <begin position="1"/>
        <end position="18"/>
    </location>
</feature>
<dbReference type="InterPro" id="IPR050903">
    <property type="entry name" value="Bact_Chemotaxis_MeTrfase"/>
</dbReference>
<feature type="compositionally biased region" description="Polar residues" evidence="7">
    <location>
        <begin position="710"/>
        <end position="721"/>
    </location>
</feature>
<dbReference type="eggNOG" id="COG2201">
    <property type="taxonomic scope" value="Bacteria"/>
</dbReference>
<dbReference type="EMBL" id="CP000510">
    <property type="protein sequence ID" value="ABM04270.1"/>
    <property type="molecule type" value="Genomic_DNA"/>
</dbReference>
<dbReference type="InterPro" id="IPR013767">
    <property type="entry name" value="PAS_fold"/>
</dbReference>
<keyword evidence="12" id="KW-1185">Reference proteome</keyword>
<dbReference type="GO" id="GO:0005737">
    <property type="term" value="C:cytoplasm"/>
    <property type="evidence" value="ECO:0007669"/>
    <property type="project" value="InterPro"/>
</dbReference>
<dbReference type="GO" id="GO:0000156">
    <property type="term" value="F:phosphorelay response regulator activity"/>
    <property type="evidence" value="ECO:0007669"/>
    <property type="project" value="InterPro"/>
</dbReference>
<dbReference type="KEGG" id="pin:Ping_2549"/>
<feature type="region of interest" description="Disordered" evidence="7">
    <location>
        <begin position="1"/>
        <end position="21"/>
    </location>
</feature>
<accession>A1SXQ5</accession>
<name>A1SXQ5_PSYIN</name>
<dbReference type="GO" id="GO:0006935">
    <property type="term" value="P:chemotaxis"/>
    <property type="evidence" value="ECO:0007669"/>
    <property type="project" value="UniProtKB-UniRule"/>
</dbReference>
<dbReference type="EC" id="2.1.1.80" evidence="2"/>
<dbReference type="SUPFAM" id="SSF52738">
    <property type="entry name" value="Methylesterase CheB, C-terminal domain"/>
    <property type="match status" value="1"/>
</dbReference>
<feature type="active site" evidence="6">
    <location>
        <position position="36"/>
    </location>
</feature>
<dbReference type="InterPro" id="IPR035909">
    <property type="entry name" value="CheB_C"/>
</dbReference>
<dbReference type="GO" id="GO:0032259">
    <property type="term" value="P:methylation"/>
    <property type="evidence" value="ECO:0007669"/>
    <property type="project" value="UniProtKB-KW"/>
</dbReference>
<dbReference type="eggNOG" id="COG0497">
    <property type="taxonomic scope" value="Bacteria"/>
</dbReference>
<gene>
    <name evidence="11" type="ordered locus">Ping_2549</name>
</gene>
<evidence type="ECO:0000256" key="7">
    <source>
        <dbReference type="SAM" id="MobiDB-lite"/>
    </source>
</evidence>
<dbReference type="CDD" id="cd16434">
    <property type="entry name" value="CheB-CheR_fusion"/>
    <property type="match status" value="1"/>
</dbReference>
<keyword evidence="4 11" id="KW-0808">Transferase</keyword>
<comment type="catalytic activity">
    <reaction evidence="1">
        <text>L-glutamyl-[protein] + S-adenosyl-L-methionine = [protein]-L-glutamate 5-O-methyl ester + S-adenosyl-L-homocysteine</text>
        <dbReference type="Rhea" id="RHEA:24452"/>
        <dbReference type="Rhea" id="RHEA-COMP:10208"/>
        <dbReference type="Rhea" id="RHEA-COMP:10311"/>
        <dbReference type="ChEBI" id="CHEBI:29973"/>
        <dbReference type="ChEBI" id="CHEBI:57856"/>
        <dbReference type="ChEBI" id="CHEBI:59789"/>
        <dbReference type="ChEBI" id="CHEBI:82795"/>
        <dbReference type="EC" id="2.1.1.80"/>
    </reaction>
</comment>
<keyword evidence="6" id="KW-0145">Chemotaxis</keyword>
<feature type="domain" description="CheB-type methylesterase" evidence="9">
    <location>
        <begin position="30"/>
        <end position="215"/>
    </location>
</feature>
<dbReference type="InterPro" id="IPR036804">
    <property type="entry name" value="CheR_N_sf"/>
</dbReference>
<dbReference type="GO" id="GO:0008984">
    <property type="term" value="F:protein-glutamate methylesterase activity"/>
    <property type="evidence" value="ECO:0007669"/>
    <property type="project" value="InterPro"/>
</dbReference>
<feature type="region of interest" description="Disordered" evidence="7">
    <location>
        <begin position="710"/>
        <end position="748"/>
    </location>
</feature>
<dbReference type="InterPro" id="IPR000014">
    <property type="entry name" value="PAS"/>
</dbReference>
<dbReference type="Pfam" id="PF01739">
    <property type="entry name" value="CheR"/>
    <property type="match status" value="1"/>
</dbReference>
<dbReference type="Gene3D" id="3.40.50.150">
    <property type="entry name" value="Vaccinia Virus protein VP39"/>
    <property type="match status" value="1"/>
</dbReference>
<dbReference type="SUPFAM" id="SSF47757">
    <property type="entry name" value="Chemotaxis receptor methyltransferase CheR, N-terminal domain"/>
    <property type="match status" value="1"/>
</dbReference>
<organism evidence="11 12">
    <name type="scientific">Psychromonas ingrahamii (strain DSM 17664 / CCUG 51855 / 37)</name>
    <dbReference type="NCBI Taxonomy" id="357804"/>
    <lineage>
        <taxon>Bacteria</taxon>
        <taxon>Pseudomonadati</taxon>
        <taxon>Pseudomonadota</taxon>
        <taxon>Gammaproteobacteria</taxon>
        <taxon>Alteromonadales</taxon>
        <taxon>Psychromonadaceae</taxon>
        <taxon>Psychromonas</taxon>
    </lineage>
</organism>
<dbReference type="CDD" id="cd00130">
    <property type="entry name" value="PAS"/>
    <property type="match status" value="2"/>
</dbReference>
<dbReference type="InterPro" id="IPR022642">
    <property type="entry name" value="CheR_C"/>
</dbReference>
<dbReference type="SMART" id="SM00091">
    <property type="entry name" value="PAS"/>
    <property type="match status" value="2"/>
</dbReference>
<evidence type="ECO:0000256" key="3">
    <source>
        <dbReference type="ARBA" id="ARBA00022603"/>
    </source>
</evidence>
<feature type="domain" description="CheR-type methyltransferase" evidence="10">
    <location>
        <begin position="221"/>
        <end position="495"/>
    </location>
</feature>
<dbReference type="PROSITE" id="PS50123">
    <property type="entry name" value="CHER"/>
    <property type="match status" value="1"/>
</dbReference>
<dbReference type="InterPro" id="IPR029063">
    <property type="entry name" value="SAM-dependent_MTases_sf"/>
</dbReference>
<dbReference type="eggNOG" id="COG1352">
    <property type="taxonomic scope" value="Bacteria"/>
</dbReference>
<evidence type="ECO:0000259" key="10">
    <source>
        <dbReference type="PROSITE" id="PS50123"/>
    </source>
</evidence>
<evidence type="ECO:0000313" key="12">
    <source>
        <dbReference type="Proteomes" id="UP000000639"/>
    </source>
</evidence>
<dbReference type="Proteomes" id="UP000000639">
    <property type="component" value="Chromosome"/>
</dbReference>
<dbReference type="SUPFAM" id="SSF55785">
    <property type="entry name" value="PYP-like sensor domain (PAS domain)"/>
    <property type="match status" value="2"/>
</dbReference>
<evidence type="ECO:0000256" key="1">
    <source>
        <dbReference type="ARBA" id="ARBA00001541"/>
    </source>
</evidence>
<dbReference type="Gene3D" id="3.30.450.20">
    <property type="entry name" value="PAS domain"/>
    <property type="match status" value="2"/>
</dbReference>
<keyword evidence="3 11" id="KW-0489">Methyltransferase</keyword>
<keyword evidence="5" id="KW-0949">S-adenosyl-L-methionine</keyword>
<dbReference type="RefSeq" id="WP_011770830.1">
    <property type="nucleotide sequence ID" value="NC_008709.1"/>
</dbReference>
<dbReference type="Pfam" id="PF00989">
    <property type="entry name" value="PAS"/>
    <property type="match status" value="1"/>
</dbReference>
<dbReference type="STRING" id="357804.Ping_2549"/>
<evidence type="ECO:0000256" key="6">
    <source>
        <dbReference type="PROSITE-ProRule" id="PRU00050"/>
    </source>
</evidence>
<feature type="active site" evidence="6">
    <location>
        <position position="65"/>
    </location>
</feature>
<dbReference type="InterPro" id="IPR000780">
    <property type="entry name" value="CheR_MeTrfase"/>
</dbReference>
<feature type="active site" evidence="6">
    <location>
        <position position="157"/>
    </location>
</feature>
<feature type="domain" description="PAS" evidence="8">
    <location>
        <begin position="890"/>
        <end position="933"/>
    </location>
</feature>
<keyword evidence="6" id="KW-0378">Hydrolase</keyword>
<dbReference type="GO" id="GO:0006355">
    <property type="term" value="P:regulation of DNA-templated transcription"/>
    <property type="evidence" value="ECO:0007669"/>
    <property type="project" value="InterPro"/>
</dbReference>
<dbReference type="PROSITE" id="PS50122">
    <property type="entry name" value="CHEB"/>
    <property type="match status" value="1"/>
</dbReference>
<dbReference type="SUPFAM" id="SSF53335">
    <property type="entry name" value="S-adenosyl-L-methionine-dependent methyltransferases"/>
    <property type="match status" value="1"/>
</dbReference>
<reference evidence="11 12" key="1">
    <citation type="submission" date="2007-01" db="EMBL/GenBank/DDBJ databases">
        <title>Complete sequence of Psychromonas ingrahamii 37.</title>
        <authorList>
            <consortium name="US DOE Joint Genome Institute"/>
            <person name="Copeland A."/>
            <person name="Lucas S."/>
            <person name="Lapidus A."/>
            <person name="Barry K."/>
            <person name="Detter J.C."/>
            <person name="Glavina del Rio T."/>
            <person name="Hammon N."/>
            <person name="Israni S."/>
            <person name="Dalin E."/>
            <person name="Tice H."/>
            <person name="Pitluck S."/>
            <person name="Thompson L.S."/>
            <person name="Brettin T."/>
            <person name="Bruce D."/>
            <person name="Han C."/>
            <person name="Tapia R."/>
            <person name="Schmutz J."/>
            <person name="Larimer F."/>
            <person name="Land M."/>
            <person name="Hauser L."/>
            <person name="Kyrpides N."/>
            <person name="Ivanova N."/>
            <person name="Staley J."/>
            <person name="Richardson P."/>
        </authorList>
    </citation>
    <scope>NUCLEOTIDE SEQUENCE [LARGE SCALE GENOMIC DNA]</scope>
    <source>
        <strain evidence="11 12">37</strain>
    </source>
</reference>
<dbReference type="PANTHER" id="PTHR24422:SF27">
    <property type="entry name" value="PROTEIN-GLUTAMATE O-METHYLTRANSFERASE"/>
    <property type="match status" value="1"/>
</dbReference>
<evidence type="ECO:0000259" key="8">
    <source>
        <dbReference type="PROSITE" id="PS50112"/>
    </source>
</evidence>
<evidence type="ECO:0000256" key="4">
    <source>
        <dbReference type="ARBA" id="ARBA00022679"/>
    </source>
</evidence>
<dbReference type="Pfam" id="PF13596">
    <property type="entry name" value="PAS_10"/>
    <property type="match status" value="1"/>
</dbReference>
<dbReference type="InterPro" id="IPR022641">
    <property type="entry name" value="CheR_N"/>
</dbReference>
<dbReference type="PRINTS" id="PR00996">
    <property type="entry name" value="CHERMTFRASE"/>
</dbReference>
<dbReference type="GO" id="GO:0008983">
    <property type="term" value="F:protein-glutamate O-methyltransferase activity"/>
    <property type="evidence" value="ECO:0007669"/>
    <property type="project" value="UniProtKB-EC"/>
</dbReference>
<feature type="compositionally biased region" description="Low complexity" evidence="7">
    <location>
        <begin position="722"/>
        <end position="732"/>
    </location>
</feature>
<dbReference type="Gene3D" id="1.10.155.10">
    <property type="entry name" value="Chemotaxis receptor methyltransferase CheR, N-terminal domain"/>
    <property type="match status" value="1"/>
</dbReference>
<sequence>MKKKTNITSATSSQQAKPTTKKGKSEKFAVVGIGASAGGLAAFEDFFSGMPKELKTGFAFVLVQHLAPDHKSMLTEIIQRYTSMQVFEVTDGMKVQPNCTYIIPPKYDMAFAKGELHLSEPIKPRGQRFTIDFFFKSLAKDQLEHAIGIILSGTGSDGTLGIKAIRDSDGMVMVQQPDTAEYDGMPRSAIATGLVDYELAPSLMPAELIDYVCHNFSKALSENIELQEPDNALDQIFMLLLDKSGHDFSEYKSSSIIRRIERRMAVHNLSSLNDYVSCLQTIPSEANALFNDLLIGVTRFFRDLPAFKILEEQIIPKLLAEAADTDFIRIWVPGCSSGEEAYSIAIILKEKMKLLKQRVNVQIFATDISSKAIAAARYGHYPVSINEDLSQTRVKNFFNFDTESQQFRIHKEIRDMVVFSEHDVILDPPFSKLDLISCRNVLIYMDISLQKKILSLFHYALKSDGILFLGSSENVTGYTTLFSVLDSKTKLYRKKDYLRYQQPLAFGCSKLLALTDKEYKAMRAPLHTPAPVRKIRSLREITEQAILQHLPLSGALINDLGDILYLHGRTGQYLEPVSGDASAYNILKMARRGLQFDLTMALSKVRKKPDTVHHSALQVKNNEHYLGVDLTLLAVTATPDIPSTTPVFLVLFEPCQPTPASQDHKAESITTTTDLSADNAEQNNEIRRLKQQLRIKDEYLQSINESLEASNQELKSSNEEMQSINEELQSSNEELETSKEELQSTNEELNTVNSELQDKLLDLYRLNNDMNNLLSGTGIATIFVDLNLKIMRFTPAATKIINFIASDIGRPITDIHSNLINDTELITDVRQVLNTLIPKSREVETKLGHWYTMQLLAYRTIDNAIEGCVITFSDITEIRHERELIREKLNLVHLGSLMHDARDAFIMQDLDGRILAWNNGAVRLYGWTEQQALTMNISQHIPSDQQEQASLMIAKLNQVSQSYQSQRLHKNGSLLDVSVTATALVNESDNMYAVVNMERPLEGQKL</sequence>
<dbReference type="NCBIfam" id="TIGR00229">
    <property type="entry name" value="sensory_box"/>
    <property type="match status" value="1"/>
</dbReference>
<dbReference type="Pfam" id="PF03705">
    <property type="entry name" value="CheR_N"/>
    <property type="match status" value="1"/>
</dbReference>
<protein>
    <recommendedName>
        <fullName evidence="2">protein-glutamate O-methyltransferase</fullName>
        <ecNumber evidence="2">2.1.1.80</ecNumber>
    </recommendedName>
</protein>
<dbReference type="SMART" id="SM00138">
    <property type="entry name" value="MeTrc"/>
    <property type="match status" value="1"/>
</dbReference>
<dbReference type="PROSITE" id="PS50112">
    <property type="entry name" value="PAS"/>
    <property type="match status" value="1"/>
</dbReference>
<dbReference type="AlphaFoldDB" id="A1SXQ5"/>
<evidence type="ECO:0000256" key="2">
    <source>
        <dbReference type="ARBA" id="ARBA00012534"/>
    </source>
</evidence>
<dbReference type="Gene3D" id="3.40.50.180">
    <property type="entry name" value="Methylesterase CheB, C-terminal domain"/>
    <property type="match status" value="1"/>
</dbReference>
<dbReference type="PANTHER" id="PTHR24422">
    <property type="entry name" value="CHEMOTAXIS PROTEIN METHYLTRANSFERASE"/>
    <property type="match status" value="1"/>
</dbReference>
<evidence type="ECO:0000256" key="5">
    <source>
        <dbReference type="ARBA" id="ARBA00022691"/>
    </source>
</evidence>
<dbReference type="HOGENOM" id="CLU_000892_0_1_6"/>